<reference evidence="1 2" key="1">
    <citation type="journal article" date="2002" name="Int. J. Syst. Evol. Microbiol.">
        <title>Sphingopyxis witflariensis sp. nov., isolated from activated sludge.</title>
        <authorList>
            <person name="Kampfer P."/>
            <person name="Witzenberger R."/>
            <person name="Denner E.B."/>
            <person name="Busse H.J."/>
            <person name="Neef A."/>
        </authorList>
    </citation>
    <scope>NUCLEOTIDE SEQUENCE [LARGE SCALE GENOMIC DNA]</scope>
    <source>
        <strain evidence="1 2">DSM 14551</strain>
    </source>
</reference>
<evidence type="ECO:0000313" key="2">
    <source>
        <dbReference type="Proteomes" id="UP000197097"/>
    </source>
</evidence>
<gene>
    <name evidence="1" type="ORF">CDQ91_07390</name>
</gene>
<keyword evidence="2" id="KW-1185">Reference proteome</keyword>
<proteinExistence type="predicted"/>
<dbReference type="Proteomes" id="UP000197097">
    <property type="component" value="Unassembled WGS sequence"/>
</dbReference>
<sequence length="103" mass="11109">MNWKPFIYDWGGPNVVLFRAINAGEGAATATEMQAPVAQRRIVHPAAASVSWSYDFVEGRSHDGRKYRTGRLPIGNTGHAGLSAFAPMPVPEDLQSHLGHAAP</sequence>
<protein>
    <submittedName>
        <fullName evidence="1">Uncharacterized protein</fullName>
    </submittedName>
</protein>
<dbReference type="AlphaFoldDB" id="A0A246JYT0"/>
<dbReference type="Pfam" id="PF12487">
    <property type="entry name" value="DUF3703"/>
    <property type="match status" value="1"/>
</dbReference>
<name>A0A246JYT0_9SPHN</name>
<organism evidence="1 2">
    <name type="scientific">Sphingopyxis witflariensis</name>
    <dbReference type="NCBI Taxonomy" id="173675"/>
    <lineage>
        <taxon>Bacteria</taxon>
        <taxon>Pseudomonadati</taxon>
        <taxon>Pseudomonadota</taxon>
        <taxon>Alphaproteobacteria</taxon>
        <taxon>Sphingomonadales</taxon>
        <taxon>Sphingomonadaceae</taxon>
        <taxon>Sphingopyxis</taxon>
    </lineage>
</organism>
<comment type="caution">
    <text evidence="1">The sequence shown here is derived from an EMBL/GenBank/DDBJ whole genome shotgun (WGS) entry which is preliminary data.</text>
</comment>
<dbReference type="EMBL" id="NISJ01000003">
    <property type="protein sequence ID" value="OWQ98322.1"/>
    <property type="molecule type" value="Genomic_DNA"/>
</dbReference>
<dbReference type="InterPro" id="IPR022172">
    <property type="entry name" value="DUF3703"/>
</dbReference>
<accession>A0A246JYT0</accession>
<evidence type="ECO:0000313" key="1">
    <source>
        <dbReference type="EMBL" id="OWQ98322.1"/>
    </source>
</evidence>